<evidence type="ECO:0000256" key="2">
    <source>
        <dbReference type="ARBA" id="ARBA00023136"/>
    </source>
</evidence>
<feature type="transmembrane region" description="Helical" evidence="3">
    <location>
        <begin position="299"/>
        <end position="318"/>
    </location>
</feature>
<feature type="transmembrane region" description="Helical" evidence="3">
    <location>
        <begin position="418"/>
        <end position="447"/>
    </location>
</feature>
<proteinExistence type="inferred from homology"/>
<dbReference type="PANTHER" id="PTHR22550">
    <property type="entry name" value="SPORE GERMINATION PROTEIN"/>
    <property type="match status" value="1"/>
</dbReference>
<accession>A0A1V4ER83</accession>
<keyword evidence="2 3" id="KW-0472">Membrane</keyword>
<comment type="similarity">
    <text evidence="1">Belongs to the GerABKA family.</text>
</comment>
<feature type="transmembrane region" description="Helical" evidence="3">
    <location>
        <begin position="363"/>
        <end position="382"/>
    </location>
</feature>
<dbReference type="GO" id="GO:0009847">
    <property type="term" value="P:spore germination"/>
    <property type="evidence" value="ECO:0007669"/>
    <property type="project" value="InterPro"/>
</dbReference>
<evidence type="ECO:0000313" key="5">
    <source>
        <dbReference type="Proteomes" id="UP000190229"/>
    </source>
</evidence>
<dbReference type="Pfam" id="PF03323">
    <property type="entry name" value="GerA"/>
    <property type="match status" value="1"/>
</dbReference>
<gene>
    <name evidence="4" type="ORF">B2M26_12250</name>
</gene>
<dbReference type="GO" id="GO:0016020">
    <property type="term" value="C:membrane"/>
    <property type="evidence" value="ECO:0007669"/>
    <property type="project" value="InterPro"/>
</dbReference>
<sequence length="496" mass="55391">MESLEQVSISTNLQQNDAFLKQLLGIGVSWDLIAKPFVYEQISMTGYTANGFFLTMNMVLILENVEMSLKEFVARHPARDFTIDELVNYLNVTISFVQVQKVNNMKDAVRYILSGPLVIFLDGYNETLMIDTRIYPMRSIAEPEVERVVRGPRDGFVETMLMNVALIRRRLRDPRLRVELIQVGTRSQTDVSVMYLQDVTNDALVDNVKKELKSINTDVVAMGEQAVTEFIAKVKWNPYPVVRYTERPDVAATCLMEGQIVIVVDTTPEVIIAPSTLFNHIHHPEDYHVYPTNGTYMRVVSILGALISVFSPSFFIVAAQLGKVEPRWLARLVDPAPLSLPLAVQFLLAQLAVDLFERAVINTPTALATATGIVAGLVFGPFAVSMNLVSPEVLVFMGSAMVAQFATSSHELSTANRFVRFILIIVTSVGGWIGFILGIIGLIVLLATTKSFGVPYLWPFLPFDWEGIKGVLIRAPLYRKDGRPSIFKTKTLIRRG</sequence>
<dbReference type="PANTHER" id="PTHR22550:SF9">
    <property type="entry name" value="STAGE V SPORULATION PROTEIN AF"/>
    <property type="match status" value="1"/>
</dbReference>
<protein>
    <submittedName>
        <fullName evidence="4">Spore gernimation protein GerA</fullName>
    </submittedName>
</protein>
<keyword evidence="5" id="KW-1185">Reference proteome</keyword>
<dbReference type="InterPro" id="IPR004995">
    <property type="entry name" value="Spore_Ger"/>
</dbReference>
<dbReference type="EMBL" id="MWPS01000038">
    <property type="protein sequence ID" value="OPG15360.1"/>
    <property type="molecule type" value="Genomic_DNA"/>
</dbReference>
<evidence type="ECO:0000313" key="4">
    <source>
        <dbReference type="EMBL" id="OPG15360.1"/>
    </source>
</evidence>
<dbReference type="Proteomes" id="UP000190229">
    <property type="component" value="Unassembled WGS sequence"/>
</dbReference>
<evidence type="ECO:0000256" key="3">
    <source>
        <dbReference type="SAM" id="Phobius"/>
    </source>
</evidence>
<dbReference type="PIRSF" id="PIRSF005690">
    <property type="entry name" value="GerBA"/>
    <property type="match status" value="1"/>
</dbReference>
<dbReference type="InterPro" id="IPR050768">
    <property type="entry name" value="UPF0353/GerABKA_families"/>
</dbReference>
<reference evidence="4 5" key="1">
    <citation type="submission" date="2017-02" db="EMBL/GenBank/DDBJ databases">
        <title>Draft genome of Acidibacillus ferrooxidans Huett2.</title>
        <authorList>
            <person name="Schopf S."/>
        </authorList>
    </citation>
    <scope>NUCLEOTIDE SEQUENCE [LARGE SCALE GENOMIC DNA]</scope>
    <source>
        <strain evidence="4 5">Huett2</strain>
    </source>
</reference>
<comment type="caution">
    <text evidence="4">The sequence shown here is derived from an EMBL/GenBank/DDBJ whole genome shotgun (WGS) entry which is preliminary data.</text>
</comment>
<keyword evidence="3" id="KW-1133">Transmembrane helix</keyword>
<dbReference type="AlphaFoldDB" id="A0A1V4ER83"/>
<feature type="transmembrane region" description="Helical" evidence="3">
    <location>
        <begin position="338"/>
        <end position="356"/>
    </location>
</feature>
<evidence type="ECO:0000256" key="1">
    <source>
        <dbReference type="ARBA" id="ARBA00005278"/>
    </source>
</evidence>
<keyword evidence="3" id="KW-0812">Transmembrane</keyword>
<name>A0A1V4ER83_9BACL</name>
<organism evidence="4 5">
    <name type="scientific">Ferroacidibacillus organovorans</name>
    <dbReference type="NCBI Taxonomy" id="1765683"/>
    <lineage>
        <taxon>Bacteria</taxon>
        <taxon>Bacillati</taxon>
        <taxon>Bacillota</taxon>
        <taxon>Bacilli</taxon>
        <taxon>Bacillales</taxon>
        <taxon>Alicyclobacillaceae</taxon>
        <taxon>Ferroacidibacillus</taxon>
    </lineage>
</organism>